<protein>
    <recommendedName>
        <fullName evidence="7">Major facilitator superfamily (MFS) profile domain-containing protein</fullName>
    </recommendedName>
</protein>
<evidence type="ECO:0000256" key="6">
    <source>
        <dbReference type="SAM" id="Phobius"/>
    </source>
</evidence>
<dbReference type="RefSeq" id="WP_241444493.1">
    <property type="nucleotide sequence ID" value="NZ_BSUJ01000001.1"/>
</dbReference>
<dbReference type="SUPFAM" id="SSF103473">
    <property type="entry name" value="MFS general substrate transporter"/>
    <property type="match status" value="1"/>
</dbReference>
<proteinExistence type="predicted"/>
<gene>
    <name evidence="8" type="ORF">GCM10025862_20340</name>
</gene>
<evidence type="ECO:0000256" key="1">
    <source>
        <dbReference type="ARBA" id="ARBA00004651"/>
    </source>
</evidence>
<dbReference type="PANTHER" id="PTHR43791:SF36">
    <property type="entry name" value="TRANSPORTER, PUTATIVE (AFU_ORTHOLOGUE AFUA_6G08340)-RELATED"/>
    <property type="match status" value="1"/>
</dbReference>
<dbReference type="EMBL" id="BSUJ01000001">
    <property type="protein sequence ID" value="GMA20013.1"/>
    <property type="molecule type" value="Genomic_DNA"/>
</dbReference>
<dbReference type="PROSITE" id="PS50850">
    <property type="entry name" value="MFS"/>
    <property type="match status" value="1"/>
</dbReference>
<keyword evidence="3 6" id="KW-0812">Transmembrane</keyword>
<comment type="caution">
    <text evidence="8">The sequence shown here is derived from an EMBL/GenBank/DDBJ whole genome shotgun (WGS) entry which is preliminary data.</text>
</comment>
<dbReference type="PANTHER" id="PTHR43791">
    <property type="entry name" value="PERMEASE-RELATED"/>
    <property type="match status" value="1"/>
</dbReference>
<keyword evidence="5 6" id="KW-0472">Membrane</keyword>
<dbReference type="InterPro" id="IPR020846">
    <property type="entry name" value="MFS_dom"/>
</dbReference>
<dbReference type="Proteomes" id="UP001157109">
    <property type="component" value="Unassembled WGS sequence"/>
</dbReference>
<keyword evidence="2" id="KW-0813">Transport</keyword>
<feature type="transmembrane region" description="Helical" evidence="6">
    <location>
        <begin position="20"/>
        <end position="37"/>
    </location>
</feature>
<feature type="transmembrane region" description="Helical" evidence="6">
    <location>
        <begin position="57"/>
        <end position="78"/>
    </location>
</feature>
<evidence type="ECO:0000256" key="3">
    <source>
        <dbReference type="ARBA" id="ARBA00022692"/>
    </source>
</evidence>
<feature type="domain" description="Major facilitator superfamily (MFS) profile" evidence="7">
    <location>
        <begin position="24"/>
        <end position="118"/>
    </location>
</feature>
<keyword evidence="4 6" id="KW-1133">Transmembrane helix</keyword>
<organism evidence="8 9">
    <name type="scientific">Arsenicicoccus piscis</name>
    <dbReference type="NCBI Taxonomy" id="673954"/>
    <lineage>
        <taxon>Bacteria</taxon>
        <taxon>Bacillati</taxon>
        <taxon>Actinomycetota</taxon>
        <taxon>Actinomycetes</taxon>
        <taxon>Micrococcales</taxon>
        <taxon>Intrasporangiaceae</taxon>
        <taxon>Arsenicicoccus</taxon>
    </lineage>
</organism>
<evidence type="ECO:0000256" key="5">
    <source>
        <dbReference type="ARBA" id="ARBA00023136"/>
    </source>
</evidence>
<evidence type="ECO:0000259" key="7">
    <source>
        <dbReference type="PROSITE" id="PS50850"/>
    </source>
</evidence>
<name>A0ABQ6HPI5_9MICO</name>
<dbReference type="InterPro" id="IPR036259">
    <property type="entry name" value="MFS_trans_sf"/>
</dbReference>
<evidence type="ECO:0000256" key="2">
    <source>
        <dbReference type="ARBA" id="ARBA00022448"/>
    </source>
</evidence>
<reference evidence="9" key="1">
    <citation type="journal article" date="2019" name="Int. J. Syst. Evol. Microbiol.">
        <title>The Global Catalogue of Microorganisms (GCM) 10K type strain sequencing project: providing services to taxonomists for standard genome sequencing and annotation.</title>
        <authorList>
            <consortium name="The Broad Institute Genomics Platform"/>
            <consortium name="The Broad Institute Genome Sequencing Center for Infectious Disease"/>
            <person name="Wu L."/>
            <person name="Ma J."/>
        </authorList>
    </citation>
    <scope>NUCLEOTIDE SEQUENCE [LARGE SCALE GENOMIC DNA]</scope>
    <source>
        <strain evidence="9">NBRC 105830</strain>
    </source>
</reference>
<dbReference type="Pfam" id="PF07690">
    <property type="entry name" value="MFS_1"/>
    <property type="match status" value="1"/>
</dbReference>
<feature type="transmembrane region" description="Helical" evidence="6">
    <location>
        <begin position="90"/>
        <end position="108"/>
    </location>
</feature>
<keyword evidence="9" id="KW-1185">Reference proteome</keyword>
<evidence type="ECO:0000256" key="4">
    <source>
        <dbReference type="ARBA" id="ARBA00022989"/>
    </source>
</evidence>
<evidence type="ECO:0000313" key="9">
    <source>
        <dbReference type="Proteomes" id="UP001157109"/>
    </source>
</evidence>
<accession>A0ABQ6HPI5</accession>
<dbReference type="InterPro" id="IPR011701">
    <property type="entry name" value="MFS"/>
</dbReference>
<comment type="subcellular location">
    <subcellularLocation>
        <location evidence="1">Cell membrane</location>
        <topology evidence="1">Multi-pass membrane protein</topology>
    </subcellularLocation>
</comment>
<sequence>MSSTATPTVEIDPQTVVRKVTRNVIPFVFVLYIVNYIDRANIGYASLQMNKELGLTSQAFGLAAGLFFIGYFLFEVPSNIALAKFGARRWIARILLTWGALATAMGFVHNDFQLITVH</sequence>
<dbReference type="Gene3D" id="1.20.1250.20">
    <property type="entry name" value="MFS general substrate transporter like domains"/>
    <property type="match status" value="1"/>
</dbReference>
<evidence type="ECO:0000313" key="8">
    <source>
        <dbReference type="EMBL" id="GMA20013.1"/>
    </source>
</evidence>